<dbReference type="SMART" id="SM00642">
    <property type="entry name" value="Aamy"/>
    <property type="match status" value="1"/>
</dbReference>
<dbReference type="GO" id="GO:0005975">
    <property type="term" value="P:carbohydrate metabolic process"/>
    <property type="evidence" value="ECO:0007669"/>
    <property type="project" value="InterPro"/>
</dbReference>
<dbReference type="SUPFAM" id="SSF51445">
    <property type="entry name" value="(Trans)glycosidases"/>
    <property type="match status" value="1"/>
</dbReference>
<feature type="compositionally biased region" description="Polar residues" evidence="4">
    <location>
        <begin position="1"/>
        <end position="18"/>
    </location>
</feature>
<proteinExistence type="inferred from homology"/>
<dbReference type="GO" id="GO:0004553">
    <property type="term" value="F:hydrolase activity, hydrolyzing O-glycosyl compounds"/>
    <property type="evidence" value="ECO:0007669"/>
    <property type="project" value="InterPro"/>
</dbReference>
<dbReference type="Proteomes" id="UP000054558">
    <property type="component" value="Unassembled WGS sequence"/>
</dbReference>
<dbReference type="Gene3D" id="3.20.20.80">
    <property type="entry name" value="Glycosidases"/>
    <property type="match status" value="1"/>
</dbReference>
<accession>A0A1Y1HQW1</accession>
<dbReference type="PANTHER" id="PTHR43002">
    <property type="entry name" value="GLYCOGEN DEBRANCHING ENZYME"/>
    <property type="match status" value="1"/>
</dbReference>
<protein>
    <submittedName>
        <fullName evidence="6">Isoamylase</fullName>
    </submittedName>
</protein>
<dbReference type="Gene3D" id="2.60.40.1180">
    <property type="entry name" value="Golgi alpha-mannosidase II"/>
    <property type="match status" value="1"/>
</dbReference>
<dbReference type="InterPro" id="IPR004193">
    <property type="entry name" value="Glyco_hydro_13_N"/>
</dbReference>
<dbReference type="Pfam" id="PF02922">
    <property type="entry name" value="CBM_48"/>
    <property type="match status" value="1"/>
</dbReference>
<dbReference type="InterPro" id="IPR056301">
    <property type="entry name" value="GWD-like_N_Ig"/>
</dbReference>
<organism evidence="6 7">
    <name type="scientific">Klebsormidium nitens</name>
    <name type="common">Green alga</name>
    <name type="synonym">Ulothrix nitens</name>
    <dbReference type="NCBI Taxonomy" id="105231"/>
    <lineage>
        <taxon>Eukaryota</taxon>
        <taxon>Viridiplantae</taxon>
        <taxon>Streptophyta</taxon>
        <taxon>Klebsormidiophyceae</taxon>
        <taxon>Klebsormidiales</taxon>
        <taxon>Klebsormidiaceae</taxon>
        <taxon>Klebsormidium</taxon>
    </lineage>
</organism>
<dbReference type="InterPro" id="IPR044505">
    <property type="entry name" value="GlgX_Isoamylase_N_E_set"/>
</dbReference>
<dbReference type="AlphaFoldDB" id="A0A1Y1HQW1"/>
<dbReference type="EMBL" id="DF236997">
    <property type="protein sequence ID" value="GAQ80182.1"/>
    <property type="molecule type" value="Genomic_DNA"/>
</dbReference>
<evidence type="ECO:0000256" key="4">
    <source>
        <dbReference type="SAM" id="MobiDB-lite"/>
    </source>
</evidence>
<dbReference type="CDD" id="cd02856">
    <property type="entry name" value="E_set_GDE_Isoamylase_N"/>
    <property type="match status" value="1"/>
</dbReference>
<dbReference type="SUPFAM" id="SSF51011">
    <property type="entry name" value="Glycosyl hydrolase domain"/>
    <property type="match status" value="1"/>
</dbReference>
<dbReference type="GO" id="GO:0046872">
    <property type="term" value="F:metal ion binding"/>
    <property type="evidence" value="ECO:0007669"/>
    <property type="project" value="UniProtKB-KW"/>
</dbReference>
<gene>
    <name evidence="6" type="ORF">KFL_000480230</name>
</gene>
<dbReference type="STRING" id="105231.A0A1Y1HQW1"/>
<evidence type="ECO:0000256" key="1">
    <source>
        <dbReference type="ARBA" id="ARBA00008061"/>
    </source>
</evidence>
<keyword evidence="2" id="KW-0479">Metal-binding</keyword>
<dbReference type="InterPro" id="IPR017853">
    <property type="entry name" value="GH"/>
</dbReference>
<evidence type="ECO:0000313" key="7">
    <source>
        <dbReference type="Proteomes" id="UP000054558"/>
    </source>
</evidence>
<dbReference type="InterPro" id="IPR006047">
    <property type="entry name" value="GH13_cat_dom"/>
</dbReference>
<feature type="region of interest" description="Disordered" evidence="4">
    <location>
        <begin position="1"/>
        <end position="21"/>
    </location>
</feature>
<dbReference type="InterPro" id="IPR013783">
    <property type="entry name" value="Ig-like_fold"/>
</dbReference>
<evidence type="ECO:0000256" key="3">
    <source>
        <dbReference type="ARBA" id="ARBA00023277"/>
    </source>
</evidence>
<dbReference type="InterPro" id="IPR013780">
    <property type="entry name" value="Glyco_hydro_b"/>
</dbReference>
<feature type="domain" description="Glycosyl hydrolase family 13 catalytic" evidence="5">
    <location>
        <begin position="312"/>
        <end position="705"/>
    </location>
</feature>
<evidence type="ECO:0000313" key="6">
    <source>
        <dbReference type="EMBL" id="GAQ80182.1"/>
    </source>
</evidence>
<evidence type="ECO:0000256" key="2">
    <source>
        <dbReference type="ARBA" id="ARBA00022723"/>
    </source>
</evidence>
<comment type="similarity">
    <text evidence="1">Belongs to the glycosyl hydrolase 13 family.</text>
</comment>
<dbReference type="OrthoDB" id="204980at2759"/>
<sequence>MQRQCTGRDTASARSKSSPAVHALKKDGNTFVYHINGGGRVLASVRKEARRFMVTLEVNTKELEIDSATPLHLHWGLSRSDSEDWVLLDAKSAPPNTTLSGGETEAMRTPILESRPGVRRIEIALDARKAPVELHFVLYQPPTEKVPEKWFRSTKESNFSVPVGLGRGSPDPLGATWQSNGSVNFALYSRNAEGVILCLFKPGAVEPSTELDLSPGLHRTGDVWHAQLESVEGYDRYGYRVRGAVGWATGNRFHSRPVLLDPYAHFIAPHVPGQEDLPSPALALGLLQPEEPFDWEGDYPPLVPMEELIAYKLHVGGFTRDASSGVADAARGTFLGVVEKVQHLVDMGVNAVILQPIAAFDETLGSFFPISFFAPASIYGPGGSGVAASRSLKLLVKELHRAGIEVLLDVVYSHTAEGNDEDPKTVSLRGIDNATYYLVDEFGQFKIPEFGVGNAFNCNHPTVQRMIVDSIRRWVEEFHVDGFCFANAGALVTGPHGQQLSRPLLVEALAFDPVLADIKLIADLRSPITGVHQPVDFPHWSRWAEWNSRYRDDVRRFIRGEGGQLSSFATRLVGSGDIFDDRRGPGFSFNHVTSPYGYTLADVVSYTGYPNDFRCQNEFGWNAGVEGQVADPGVTDARQRQMRTYLVALFLSQGVPVLTMGDEYGHTKNGNLDVEDRNSVFHWGQMEGPLGSQLKELIARLVAFREEHPELLQRREYLLPHELVWHGYWPAHPEWDNPSSAFLAASLHQYVPVEEPEPDSEYEPEPELEAPERAPFSVPGVSLEAPSGAGEDLPEAVDPLAGLEPVGHGDLYIAFNAHGDQVTLGLPAPPRGAVWHRLADTSMPVQSYFVGEGEALHAPPPGAPDVVHPHGSYDLAPFSALLLEAKFPKGADGVRRPSYEMQTNKAAPFAVSLSGF</sequence>
<dbReference type="InterPro" id="IPR014756">
    <property type="entry name" value="Ig_E-set"/>
</dbReference>
<dbReference type="Gene3D" id="2.60.40.10">
    <property type="entry name" value="Immunoglobulins"/>
    <property type="match status" value="1"/>
</dbReference>
<dbReference type="Pfam" id="PF23166">
    <property type="entry name" value="Ig_N_CWD1"/>
    <property type="match status" value="1"/>
</dbReference>
<keyword evidence="7" id="KW-1185">Reference proteome</keyword>
<dbReference type="SUPFAM" id="SSF81296">
    <property type="entry name" value="E set domains"/>
    <property type="match status" value="1"/>
</dbReference>
<keyword evidence="3" id="KW-0119">Carbohydrate metabolism</keyword>
<feature type="compositionally biased region" description="Acidic residues" evidence="4">
    <location>
        <begin position="754"/>
        <end position="769"/>
    </location>
</feature>
<feature type="region of interest" description="Disordered" evidence="4">
    <location>
        <begin position="753"/>
        <end position="791"/>
    </location>
</feature>
<name>A0A1Y1HQW1_KLENI</name>
<evidence type="ECO:0000259" key="5">
    <source>
        <dbReference type="SMART" id="SM00642"/>
    </source>
</evidence>
<dbReference type="OMA" id="MKSHSCA"/>
<reference evidence="6 7" key="1">
    <citation type="journal article" date="2014" name="Nat. Commun.">
        <title>Klebsormidium flaccidum genome reveals primary factors for plant terrestrial adaptation.</title>
        <authorList>
            <person name="Hori K."/>
            <person name="Maruyama F."/>
            <person name="Fujisawa T."/>
            <person name="Togashi T."/>
            <person name="Yamamoto N."/>
            <person name="Seo M."/>
            <person name="Sato S."/>
            <person name="Yamada T."/>
            <person name="Mori H."/>
            <person name="Tajima N."/>
            <person name="Moriyama T."/>
            <person name="Ikeuchi M."/>
            <person name="Watanabe M."/>
            <person name="Wada H."/>
            <person name="Kobayashi K."/>
            <person name="Saito M."/>
            <person name="Masuda T."/>
            <person name="Sasaki-Sekimoto Y."/>
            <person name="Mashiguchi K."/>
            <person name="Awai K."/>
            <person name="Shimojima M."/>
            <person name="Masuda S."/>
            <person name="Iwai M."/>
            <person name="Nobusawa T."/>
            <person name="Narise T."/>
            <person name="Kondo S."/>
            <person name="Saito H."/>
            <person name="Sato R."/>
            <person name="Murakawa M."/>
            <person name="Ihara Y."/>
            <person name="Oshima-Yamada Y."/>
            <person name="Ohtaka K."/>
            <person name="Satoh M."/>
            <person name="Sonobe K."/>
            <person name="Ishii M."/>
            <person name="Ohtani R."/>
            <person name="Kanamori-Sato M."/>
            <person name="Honoki R."/>
            <person name="Miyazaki D."/>
            <person name="Mochizuki H."/>
            <person name="Umetsu J."/>
            <person name="Higashi K."/>
            <person name="Shibata D."/>
            <person name="Kamiya Y."/>
            <person name="Sato N."/>
            <person name="Nakamura Y."/>
            <person name="Tabata S."/>
            <person name="Ida S."/>
            <person name="Kurokawa K."/>
            <person name="Ohta H."/>
        </authorList>
    </citation>
    <scope>NUCLEOTIDE SEQUENCE [LARGE SCALE GENOMIC DNA]</scope>
    <source>
        <strain evidence="6 7">NIES-2285</strain>
    </source>
</reference>